<comment type="similarity">
    <text evidence="6">Belongs to the mitochondrion-specific ribosomal protein mL54 family.</text>
</comment>
<keyword evidence="3" id="KW-0689">Ribosomal protein</keyword>
<dbReference type="OrthoDB" id="10252718at2759"/>
<keyword evidence="4" id="KW-0496">Mitochondrion</keyword>
<evidence type="ECO:0000256" key="2">
    <source>
        <dbReference type="ARBA" id="ARBA00022946"/>
    </source>
</evidence>
<dbReference type="VEuPathDB" id="FungiDB:PGUG_04258"/>
<keyword evidence="9" id="KW-1185">Reference proteome</keyword>
<protein>
    <recommendedName>
        <fullName evidence="7">Large ribosomal subunit protein mL54</fullName>
    </recommendedName>
</protein>
<reference evidence="8 9" key="1">
    <citation type="journal article" date="2009" name="Nature">
        <title>Evolution of pathogenicity and sexual reproduction in eight Candida genomes.</title>
        <authorList>
            <person name="Butler G."/>
            <person name="Rasmussen M.D."/>
            <person name="Lin M.F."/>
            <person name="Santos M.A."/>
            <person name="Sakthikumar S."/>
            <person name="Munro C.A."/>
            <person name="Rheinbay E."/>
            <person name="Grabherr M."/>
            <person name="Forche A."/>
            <person name="Reedy J.L."/>
            <person name="Agrafioti I."/>
            <person name="Arnaud M.B."/>
            <person name="Bates S."/>
            <person name="Brown A.J."/>
            <person name="Brunke S."/>
            <person name="Costanzo M.C."/>
            <person name="Fitzpatrick D.A."/>
            <person name="de Groot P.W."/>
            <person name="Harris D."/>
            <person name="Hoyer L.L."/>
            <person name="Hube B."/>
            <person name="Klis F.M."/>
            <person name="Kodira C."/>
            <person name="Lennard N."/>
            <person name="Logue M.E."/>
            <person name="Martin R."/>
            <person name="Neiman A.M."/>
            <person name="Nikolaou E."/>
            <person name="Quail M.A."/>
            <person name="Quinn J."/>
            <person name="Santos M.C."/>
            <person name="Schmitzberger F.F."/>
            <person name="Sherlock G."/>
            <person name="Shah P."/>
            <person name="Silverstein K.A."/>
            <person name="Skrzypek M.S."/>
            <person name="Soll D."/>
            <person name="Staggs R."/>
            <person name="Stansfield I."/>
            <person name="Stumpf M.P."/>
            <person name="Sudbery P.E."/>
            <person name="Srikantha T."/>
            <person name="Zeng Q."/>
            <person name="Berman J."/>
            <person name="Berriman M."/>
            <person name="Heitman J."/>
            <person name="Gow N.A."/>
            <person name="Lorenz M.C."/>
            <person name="Birren B.W."/>
            <person name="Kellis M."/>
            <person name="Cuomo C.A."/>
        </authorList>
    </citation>
    <scope>NUCLEOTIDE SEQUENCE [LARGE SCALE GENOMIC DNA]</scope>
    <source>
        <strain evidence="9">ATCC 6260 / CBS 566 / DSM 6381 / JCM 1539 / NBRC 10279 / NRRL Y-324</strain>
    </source>
</reference>
<evidence type="ECO:0000256" key="7">
    <source>
        <dbReference type="ARBA" id="ARBA00035179"/>
    </source>
</evidence>
<dbReference type="GeneID" id="5125303"/>
<dbReference type="Proteomes" id="UP000001997">
    <property type="component" value="Unassembled WGS sequence"/>
</dbReference>
<gene>
    <name evidence="8" type="ORF">PGUG_04258</name>
</gene>
<evidence type="ECO:0000256" key="5">
    <source>
        <dbReference type="ARBA" id="ARBA00023274"/>
    </source>
</evidence>
<keyword evidence="5" id="KW-0687">Ribonucleoprotein</keyword>
<proteinExistence type="inferred from homology"/>
<organism evidence="8 9">
    <name type="scientific">Meyerozyma guilliermondii (strain ATCC 6260 / CBS 566 / DSM 6381 / JCM 1539 / NBRC 10279 / NRRL Y-324)</name>
    <name type="common">Yeast</name>
    <name type="synonym">Candida guilliermondii</name>
    <dbReference type="NCBI Taxonomy" id="294746"/>
    <lineage>
        <taxon>Eukaryota</taxon>
        <taxon>Fungi</taxon>
        <taxon>Dikarya</taxon>
        <taxon>Ascomycota</taxon>
        <taxon>Saccharomycotina</taxon>
        <taxon>Pichiomycetes</taxon>
        <taxon>Debaryomycetaceae</taxon>
        <taxon>Meyerozyma</taxon>
    </lineage>
</organism>
<evidence type="ECO:0000313" key="8">
    <source>
        <dbReference type="EMBL" id="EDK40159.1"/>
    </source>
</evidence>
<dbReference type="KEGG" id="pgu:PGUG_04258"/>
<evidence type="ECO:0000256" key="3">
    <source>
        <dbReference type="ARBA" id="ARBA00022980"/>
    </source>
</evidence>
<accession>A5DLV7</accession>
<dbReference type="eggNOG" id="KOG3435">
    <property type="taxonomic scope" value="Eukaryota"/>
</dbReference>
<dbReference type="RefSeq" id="XP_001483528.1">
    <property type="nucleotide sequence ID" value="XM_001483478.1"/>
</dbReference>
<comment type="subcellular location">
    <subcellularLocation>
        <location evidence="1">Mitochondrion</location>
    </subcellularLocation>
</comment>
<evidence type="ECO:0000256" key="4">
    <source>
        <dbReference type="ARBA" id="ARBA00023128"/>
    </source>
</evidence>
<evidence type="ECO:0000256" key="1">
    <source>
        <dbReference type="ARBA" id="ARBA00004173"/>
    </source>
</evidence>
<dbReference type="InParanoid" id="A5DLV7"/>
<dbReference type="PANTHER" id="PTHR28595:SF1">
    <property type="entry name" value="LARGE RIBOSOMAL SUBUNIT PROTEIN ML54"/>
    <property type="match status" value="1"/>
</dbReference>
<dbReference type="InterPro" id="IPR013870">
    <property type="entry name" value="Ribosomal_mL54"/>
</dbReference>
<keyword evidence="2" id="KW-0809">Transit peptide</keyword>
<dbReference type="PANTHER" id="PTHR28595">
    <property type="entry name" value="39S RIBOSOMAL PROTEIN L54, MITOCHONDRIAL"/>
    <property type="match status" value="1"/>
</dbReference>
<dbReference type="AlphaFoldDB" id="A5DLV7"/>
<dbReference type="EMBL" id="CH408159">
    <property type="protein sequence ID" value="EDK40159.1"/>
    <property type="molecule type" value="Genomic_DNA"/>
</dbReference>
<dbReference type="Pfam" id="PF08561">
    <property type="entry name" value="Ribosomal_L37"/>
    <property type="match status" value="1"/>
</dbReference>
<dbReference type="STRING" id="294746.A5DLV7"/>
<name>A5DLV7_PICGU</name>
<evidence type="ECO:0000256" key="6">
    <source>
        <dbReference type="ARBA" id="ARBA00033752"/>
    </source>
</evidence>
<dbReference type="GO" id="GO:0003735">
    <property type="term" value="F:structural constituent of ribosome"/>
    <property type="evidence" value="ECO:0007669"/>
    <property type="project" value="TreeGrafter"/>
</dbReference>
<evidence type="ECO:0000313" key="9">
    <source>
        <dbReference type="Proteomes" id="UP000001997"/>
    </source>
</evidence>
<sequence>MLRLAVRTHVARLHSSALAMQSSCKAGTVLNLKVKKSGDEPVALEDSEYPDWLWDCLNKEKMNETLKQEDFMKWRRKQINKSNTAKIKNNNFMSTIN</sequence>
<dbReference type="OMA" id="FMKWRRK"/>
<dbReference type="GO" id="GO:0005762">
    <property type="term" value="C:mitochondrial large ribosomal subunit"/>
    <property type="evidence" value="ECO:0007669"/>
    <property type="project" value="TreeGrafter"/>
</dbReference>
<dbReference type="HOGENOM" id="CLU_144297_2_0_1"/>
<dbReference type="FunCoup" id="A5DLV7">
    <property type="interactions" value="98"/>
</dbReference>